<feature type="non-terminal residue" evidence="1">
    <location>
        <position position="1"/>
    </location>
</feature>
<sequence length="228" mass="26308">WSVTSIVTGMQSNGYIPASDASGELVNYLYYLRALKEDASDQEKVYRSSGYTYIIGIPYYMADSAGYALDWMNSKIKDTDEEHNFRRIVLGEENVHWTYNPEQGYLPISGAFDEKDDASYYLTGSNETKYTQYWMARVRKQAELFRAWSTLMEDADDVGVHNLADFTPPIEDYNSNRAYMEEYAQDQFYIMMKEGTGNMAEYLNSLNTLHGGDKATKAINEWYSSYKQ</sequence>
<dbReference type="Proteomes" id="UP000886852">
    <property type="component" value="Unassembled WGS sequence"/>
</dbReference>
<proteinExistence type="predicted"/>
<evidence type="ECO:0000313" key="1">
    <source>
        <dbReference type="EMBL" id="HIU90799.1"/>
    </source>
</evidence>
<comment type="caution">
    <text evidence="1">The sequence shown here is derived from an EMBL/GenBank/DDBJ whole genome shotgun (WGS) entry which is preliminary data.</text>
</comment>
<dbReference type="AlphaFoldDB" id="A0A9D1MX31"/>
<dbReference type="EMBL" id="DVOC01000038">
    <property type="protein sequence ID" value="HIU90799.1"/>
    <property type="molecule type" value="Genomic_DNA"/>
</dbReference>
<name>A0A9D1MX31_9BACT</name>
<protein>
    <submittedName>
        <fullName evidence="1">Uncharacterized protein</fullName>
    </submittedName>
</protein>
<gene>
    <name evidence="1" type="ORF">IAC72_02110</name>
</gene>
<evidence type="ECO:0000313" key="2">
    <source>
        <dbReference type="Proteomes" id="UP000886852"/>
    </source>
</evidence>
<organism evidence="1 2">
    <name type="scientific">Candidatus Fimimonas merdipullorum</name>
    <dbReference type="NCBI Taxonomy" id="2840822"/>
    <lineage>
        <taxon>Bacteria</taxon>
        <taxon>Pseudomonadati</taxon>
        <taxon>Myxococcota</taxon>
        <taxon>Myxococcia</taxon>
        <taxon>Myxococcales</taxon>
        <taxon>Cystobacterineae</taxon>
        <taxon>Myxococcaceae</taxon>
        <taxon>Myxococcaceae incertae sedis</taxon>
        <taxon>Candidatus Fimimonas</taxon>
    </lineage>
</organism>
<reference evidence="1" key="2">
    <citation type="journal article" date="2021" name="PeerJ">
        <title>Extensive microbial diversity within the chicken gut microbiome revealed by metagenomics and culture.</title>
        <authorList>
            <person name="Gilroy R."/>
            <person name="Ravi A."/>
            <person name="Getino M."/>
            <person name="Pursley I."/>
            <person name="Horton D.L."/>
            <person name="Alikhan N.F."/>
            <person name="Baker D."/>
            <person name="Gharbi K."/>
            <person name="Hall N."/>
            <person name="Watson M."/>
            <person name="Adriaenssens E.M."/>
            <person name="Foster-Nyarko E."/>
            <person name="Jarju S."/>
            <person name="Secka A."/>
            <person name="Antonio M."/>
            <person name="Oren A."/>
            <person name="Chaudhuri R.R."/>
            <person name="La Ragione R."/>
            <person name="Hildebrand F."/>
            <person name="Pallen M.J."/>
        </authorList>
    </citation>
    <scope>NUCLEOTIDE SEQUENCE</scope>
    <source>
        <strain evidence="1">ChiHjej12B11-7776</strain>
    </source>
</reference>
<reference evidence="1" key="1">
    <citation type="submission" date="2020-10" db="EMBL/GenBank/DDBJ databases">
        <authorList>
            <person name="Gilroy R."/>
        </authorList>
    </citation>
    <scope>NUCLEOTIDE SEQUENCE</scope>
    <source>
        <strain evidence="1">ChiHjej12B11-7776</strain>
    </source>
</reference>
<accession>A0A9D1MX31</accession>